<evidence type="ECO:0000313" key="3">
    <source>
        <dbReference type="Proteomes" id="UP001184828"/>
    </source>
</evidence>
<dbReference type="EMBL" id="JAVDQZ010000002">
    <property type="protein sequence ID" value="MDR6425864.1"/>
    <property type="molecule type" value="Genomic_DNA"/>
</dbReference>
<proteinExistence type="predicted"/>
<evidence type="ECO:0000256" key="1">
    <source>
        <dbReference type="SAM" id="MobiDB-lite"/>
    </source>
</evidence>
<dbReference type="RefSeq" id="WP_209500102.1">
    <property type="nucleotide sequence ID" value="NZ_JAVDQZ010000002.1"/>
</dbReference>
<accession>A0AAE3XWY2</accession>
<reference evidence="2" key="1">
    <citation type="submission" date="2023-07" db="EMBL/GenBank/DDBJ databases">
        <title>Sorghum-associated microbial communities from plants grown in Nebraska, USA.</title>
        <authorList>
            <person name="Schachtman D."/>
        </authorList>
    </citation>
    <scope>NUCLEOTIDE SEQUENCE</scope>
    <source>
        <strain evidence="2">DS2114</strain>
    </source>
</reference>
<organism evidence="2 3">
    <name type="scientific">Variovorax paradoxus</name>
    <dbReference type="NCBI Taxonomy" id="34073"/>
    <lineage>
        <taxon>Bacteria</taxon>
        <taxon>Pseudomonadati</taxon>
        <taxon>Pseudomonadota</taxon>
        <taxon>Betaproteobacteria</taxon>
        <taxon>Burkholderiales</taxon>
        <taxon>Comamonadaceae</taxon>
        <taxon>Variovorax</taxon>
    </lineage>
</organism>
<sequence>MSLDDQLRIVPADADLAGYVPPPRQPSKNEEGCPTPEQLAQRNAALSERLEAMDELLARPLKDILADHEKAEQAALAWDRFGAMWMLSQRAMRRVAMDLGAQLGVSEHEIVERAMGHANAVLNGADEHDLDGTIAPAQMAHIARHRGFLRGQFRGG</sequence>
<feature type="region of interest" description="Disordered" evidence="1">
    <location>
        <begin position="16"/>
        <end position="35"/>
    </location>
</feature>
<comment type="caution">
    <text evidence="2">The sequence shown here is derived from an EMBL/GenBank/DDBJ whole genome shotgun (WGS) entry which is preliminary data.</text>
</comment>
<dbReference type="AlphaFoldDB" id="A0AAE3XWY2"/>
<name>A0AAE3XWY2_VARPD</name>
<gene>
    <name evidence="2" type="ORF">J2738_001993</name>
</gene>
<dbReference type="Proteomes" id="UP001184828">
    <property type="component" value="Unassembled WGS sequence"/>
</dbReference>
<evidence type="ECO:0000313" key="2">
    <source>
        <dbReference type="EMBL" id="MDR6425864.1"/>
    </source>
</evidence>
<protein>
    <submittedName>
        <fullName evidence="2">Uncharacterized protein</fullName>
    </submittedName>
</protein>